<dbReference type="OrthoDB" id="3200967at2759"/>
<dbReference type="Proteomes" id="UP000799118">
    <property type="component" value="Unassembled WGS sequence"/>
</dbReference>
<name>A0A6A4GTQ7_9AGAR</name>
<evidence type="ECO:0000313" key="1">
    <source>
        <dbReference type="EMBL" id="KAE9388514.1"/>
    </source>
</evidence>
<proteinExistence type="predicted"/>
<protein>
    <submittedName>
        <fullName evidence="1">Uncharacterized protein</fullName>
    </submittedName>
</protein>
<sequence>PYMNLLCVMENLYHAALSAQPICSCHRRRPLLVVLIFSLAELEQMTVDVCSYRHAPTQLVQQGLFPCAPVLSNMAVDIQVLNFVTQLFLRVAPNNTAASGTMEAFLELRGY</sequence>
<feature type="non-terminal residue" evidence="1">
    <location>
        <position position="1"/>
    </location>
</feature>
<organism evidence="1 2">
    <name type="scientific">Gymnopus androsaceus JB14</name>
    <dbReference type="NCBI Taxonomy" id="1447944"/>
    <lineage>
        <taxon>Eukaryota</taxon>
        <taxon>Fungi</taxon>
        <taxon>Dikarya</taxon>
        <taxon>Basidiomycota</taxon>
        <taxon>Agaricomycotina</taxon>
        <taxon>Agaricomycetes</taxon>
        <taxon>Agaricomycetidae</taxon>
        <taxon>Agaricales</taxon>
        <taxon>Marasmiineae</taxon>
        <taxon>Omphalotaceae</taxon>
        <taxon>Gymnopus</taxon>
    </lineage>
</organism>
<dbReference type="EMBL" id="ML769740">
    <property type="protein sequence ID" value="KAE9388514.1"/>
    <property type="molecule type" value="Genomic_DNA"/>
</dbReference>
<gene>
    <name evidence="1" type="ORF">BT96DRAFT_836147</name>
</gene>
<dbReference type="AlphaFoldDB" id="A0A6A4GTQ7"/>
<reference evidence="1" key="1">
    <citation type="journal article" date="2019" name="Environ. Microbiol.">
        <title>Fungal ecological strategies reflected in gene transcription - a case study of two litter decomposers.</title>
        <authorList>
            <person name="Barbi F."/>
            <person name="Kohler A."/>
            <person name="Barry K."/>
            <person name="Baskaran P."/>
            <person name="Daum C."/>
            <person name="Fauchery L."/>
            <person name="Ihrmark K."/>
            <person name="Kuo A."/>
            <person name="LaButti K."/>
            <person name="Lipzen A."/>
            <person name="Morin E."/>
            <person name="Grigoriev I.V."/>
            <person name="Henrissat B."/>
            <person name="Lindahl B."/>
            <person name="Martin F."/>
        </authorList>
    </citation>
    <scope>NUCLEOTIDE SEQUENCE</scope>
    <source>
        <strain evidence="1">JB14</strain>
    </source>
</reference>
<accession>A0A6A4GTQ7</accession>
<evidence type="ECO:0000313" key="2">
    <source>
        <dbReference type="Proteomes" id="UP000799118"/>
    </source>
</evidence>
<keyword evidence="2" id="KW-1185">Reference proteome</keyword>